<dbReference type="STRING" id="1423804.FD14_GL001201"/>
<sequence length="370" mass="42003">MVYLFDIKMAMLVFPIVALFMTFPILLWHYHRFGAISRWSILMLYSLVFYLICAYFLIILPLPSRAAVAKLTTPEMNLQPLMFVRQFLAYSPFQLTNPHTWLAALKAPTVIQPAFNVLLTVPFGFYLRTYFRRSWRFTLVAAFCLSLFFELTQLSGLYGIYPRPYRLFDVDDLLLNTTGGLLGFGLTRFVLPLLPSSDYLSKQLQVRAKQVSTFRHATAFVVDWLVFFLVSSLLMTIFHLHGNLWSGISTFVALGLVIVLPELRWQRTLGLKLVRLRIGTLRAESERPTAGQLMLRTGLGYSLIWIPAVSSIVISQVSKTGFAAGIVGIILVLTLGVIGLLLALDLLIDVFRPSHELLFEKLSRTVLRAE</sequence>
<feature type="transmembrane region" description="Helical" evidence="1">
    <location>
        <begin position="139"/>
        <end position="161"/>
    </location>
</feature>
<dbReference type="Pfam" id="PF04892">
    <property type="entry name" value="VanZ"/>
    <property type="match status" value="1"/>
</dbReference>
<feature type="transmembrane region" description="Helical" evidence="1">
    <location>
        <begin position="42"/>
        <end position="62"/>
    </location>
</feature>
<organism evidence="3 4">
    <name type="scientific">Secundilactobacillus similis DSM 23365 = JCM 2765</name>
    <dbReference type="NCBI Taxonomy" id="1423804"/>
    <lineage>
        <taxon>Bacteria</taxon>
        <taxon>Bacillati</taxon>
        <taxon>Bacillota</taxon>
        <taxon>Bacilli</taxon>
        <taxon>Lactobacillales</taxon>
        <taxon>Lactobacillaceae</taxon>
        <taxon>Secundilactobacillus</taxon>
    </lineage>
</organism>
<evidence type="ECO:0000256" key="1">
    <source>
        <dbReference type="SAM" id="Phobius"/>
    </source>
</evidence>
<protein>
    <submittedName>
        <fullName evidence="3">VanZ family protein</fullName>
    </submittedName>
</protein>
<keyword evidence="1" id="KW-0812">Transmembrane</keyword>
<feature type="domain" description="VanZ-like" evidence="2">
    <location>
        <begin position="48"/>
        <end position="189"/>
    </location>
</feature>
<reference evidence="3 4" key="1">
    <citation type="journal article" date="2015" name="Genome Announc.">
        <title>Expanding the biotechnology potential of lactobacilli through comparative genomics of 213 strains and associated genera.</title>
        <authorList>
            <person name="Sun Z."/>
            <person name="Harris H.M."/>
            <person name="McCann A."/>
            <person name="Guo C."/>
            <person name="Argimon S."/>
            <person name="Zhang W."/>
            <person name="Yang X."/>
            <person name="Jeffery I.B."/>
            <person name="Cooney J.C."/>
            <person name="Kagawa T.F."/>
            <person name="Liu W."/>
            <person name="Song Y."/>
            <person name="Salvetti E."/>
            <person name="Wrobel A."/>
            <person name="Rasinkangas P."/>
            <person name="Parkhill J."/>
            <person name="Rea M.C."/>
            <person name="O'Sullivan O."/>
            <person name="Ritari J."/>
            <person name="Douillard F.P."/>
            <person name="Paul Ross R."/>
            <person name="Yang R."/>
            <person name="Briner A.E."/>
            <person name="Felis G.E."/>
            <person name="de Vos W.M."/>
            <person name="Barrangou R."/>
            <person name="Klaenhammer T.R."/>
            <person name="Caufield P.W."/>
            <person name="Cui Y."/>
            <person name="Zhang H."/>
            <person name="O'Toole P.W."/>
        </authorList>
    </citation>
    <scope>NUCLEOTIDE SEQUENCE [LARGE SCALE GENOMIC DNA]</scope>
    <source>
        <strain evidence="3 4">DSM 23365</strain>
    </source>
</reference>
<feature type="transmembrane region" description="Helical" evidence="1">
    <location>
        <begin position="244"/>
        <end position="263"/>
    </location>
</feature>
<name>A0A0R2EZ36_9LACO</name>
<proteinExistence type="predicted"/>
<gene>
    <name evidence="3" type="ORF">FD14_GL001201</name>
</gene>
<feature type="transmembrane region" description="Helical" evidence="1">
    <location>
        <begin position="110"/>
        <end position="127"/>
    </location>
</feature>
<evidence type="ECO:0000259" key="2">
    <source>
        <dbReference type="Pfam" id="PF04892"/>
    </source>
</evidence>
<accession>A0A0R2EZ36</accession>
<keyword evidence="1" id="KW-0472">Membrane</keyword>
<dbReference type="AlphaFoldDB" id="A0A0R2EZ36"/>
<dbReference type="InterPro" id="IPR021192">
    <property type="entry name" value="UCP031578_Vanz/RDD"/>
</dbReference>
<feature type="transmembrane region" description="Helical" evidence="1">
    <location>
        <begin position="12"/>
        <end position="30"/>
    </location>
</feature>
<dbReference type="Proteomes" id="UP000051442">
    <property type="component" value="Unassembled WGS sequence"/>
</dbReference>
<dbReference type="PIRSF" id="PIRSF031578">
    <property type="entry name" value="Uncharacterised_Vanz_RDD-cont"/>
    <property type="match status" value="1"/>
</dbReference>
<dbReference type="EMBL" id="AYZM01000122">
    <property type="protein sequence ID" value="KRN21251.1"/>
    <property type="molecule type" value="Genomic_DNA"/>
</dbReference>
<evidence type="ECO:0000313" key="4">
    <source>
        <dbReference type="Proteomes" id="UP000051442"/>
    </source>
</evidence>
<feature type="transmembrane region" description="Helical" evidence="1">
    <location>
        <begin position="214"/>
        <end position="238"/>
    </location>
</feature>
<feature type="transmembrane region" description="Helical" evidence="1">
    <location>
        <begin position="173"/>
        <end position="194"/>
    </location>
</feature>
<feature type="transmembrane region" description="Helical" evidence="1">
    <location>
        <begin position="323"/>
        <end position="348"/>
    </location>
</feature>
<keyword evidence="4" id="KW-1185">Reference proteome</keyword>
<evidence type="ECO:0000313" key="3">
    <source>
        <dbReference type="EMBL" id="KRN21251.1"/>
    </source>
</evidence>
<dbReference type="InterPro" id="IPR006976">
    <property type="entry name" value="VanZ-like"/>
</dbReference>
<comment type="caution">
    <text evidence="3">The sequence shown here is derived from an EMBL/GenBank/DDBJ whole genome shotgun (WGS) entry which is preliminary data.</text>
</comment>
<feature type="transmembrane region" description="Helical" evidence="1">
    <location>
        <begin position="298"/>
        <end position="317"/>
    </location>
</feature>
<dbReference type="InterPro" id="IPR053150">
    <property type="entry name" value="Teicoplanin_resist-assoc"/>
</dbReference>
<dbReference type="PANTHER" id="PTHR36834">
    <property type="entry name" value="MEMBRANE PROTEIN-RELATED"/>
    <property type="match status" value="1"/>
</dbReference>
<dbReference type="PATRIC" id="fig|1423804.4.peg.1290"/>
<dbReference type="PANTHER" id="PTHR36834:SF1">
    <property type="entry name" value="INTEGRAL MEMBRANE PROTEIN"/>
    <property type="match status" value="1"/>
</dbReference>
<dbReference type="RefSeq" id="WP_082624487.1">
    <property type="nucleotide sequence ID" value="NZ_AYZM01000122.1"/>
</dbReference>
<keyword evidence="1" id="KW-1133">Transmembrane helix</keyword>